<evidence type="ECO:0000256" key="3">
    <source>
        <dbReference type="ARBA" id="ARBA00022490"/>
    </source>
</evidence>
<reference evidence="8 9" key="1">
    <citation type="journal article" date="2012" name="Genome Biol.">
        <title>The genome of the polar eukaryotic microalga coccomyxa subellipsoidea reveals traits of cold adaptation.</title>
        <authorList>
            <person name="Blanc G."/>
            <person name="Agarkova I."/>
            <person name="Grimwood J."/>
            <person name="Kuo A."/>
            <person name="Brueggeman A."/>
            <person name="Dunigan D."/>
            <person name="Gurnon J."/>
            <person name="Ladunga I."/>
            <person name="Lindquist E."/>
            <person name="Lucas S."/>
            <person name="Pangilinan J."/>
            <person name="Proschold T."/>
            <person name="Salamov A."/>
            <person name="Schmutz J."/>
            <person name="Weeks D."/>
            <person name="Yamada T."/>
            <person name="Claverie J.M."/>
            <person name="Grigoriev I."/>
            <person name="Van Etten J."/>
            <person name="Lomsadze A."/>
            <person name="Borodovsky M."/>
        </authorList>
    </citation>
    <scope>NUCLEOTIDE SEQUENCE [LARGE SCALE GENOMIC DNA]</scope>
    <source>
        <strain evidence="8 9">C-169</strain>
    </source>
</reference>
<dbReference type="GO" id="GO:0072686">
    <property type="term" value="C:mitotic spindle"/>
    <property type="evidence" value="ECO:0007669"/>
    <property type="project" value="TreeGrafter"/>
</dbReference>
<dbReference type="Proteomes" id="UP000007264">
    <property type="component" value="Unassembled WGS sequence"/>
</dbReference>
<evidence type="ECO:0000256" key="1">
    <source>
        <dbReference type="ARBA" id="ARBA00004138"/>
    </source>
</evidence>
<comment type="subcellular location">
    <subcellularLocation>
        <location evidence="1">Cell projection</location>
        <location evidence="1">Cilium</location>
    </subcellularLocation>
    <subcellularLocation>
        <location evidence="2">Cytoplasm</location>
        <location evidence="2">Cytoskeleton</location>
    </subcellularLocation>
</comment>
<dbReference type="GO" id="GO:0060285">
    <property type="term" value="P:cilium-dependent cell motility"/>
    <property type="evidence" value="ECO:0007669"/>
    <property type="project" value="TreeGrafter"/>
</dbReference>
<feature type="domain" description="DM10" evidence="7">
    <location>
        <begin position="264"/>
        <end position="376"/>
    </location>
</feature>
<feature type="domain" description="DM10" evidence="7">
    <location>
        <begin position="435"/>
        <end position="543"/>
    </location>
</feature>
<dbReference type="FunFam" id="2.30.29.170:FF:000004">
    <property type="entry name" value="EF-hand domain containing 2"/>
    <property type="match status" value="1"/>
</dbReference>
<dbReference type="GeneID" id="17039579"/>
<evidence type="ECO:0000259" key="7">
    <source>
        <dbReference type="PROSITE" id="PS51336"/>
    </source>
</evidence>
<evidence type="ECO:0000256" key="5">
    <source>
        <dbReference type="ARBA" id="ARBA00023212"/>
    </source>
</evidence>
<dbReference type="OrthoDB" id="10255210at2759"/>
<dbReference type="AlphaFoldDB" id="I0YT76"/>
<keyword evidence="4" id="KW-0677">Repeat</keyword>
<gene>
    <name evidence="8" type="ORF">COCSUDRAFT_17258</name>
</gene>
<keyword evidence="5" id="KW-0206">Cytoskeleton</keyword>
<accession>I0YT76</accession>
<dbReference type="KEGG" id="csl:COCSUDRAFT_17258"/>
<dbReference type="PROSITE" id="PS51336">
    <property type="entry name" value="DM10"/>
    <property type="match status" value="3"/>
</dbReference>
<evidence type="ECO:0000256" key="4">
    <source>
        <dbReference type="ARBA" id="ARBA00022737"/>
    </source>
</evidence>
<dbReference type="PANTHER" id="PTHR12086">
    <property type="entry name" value="EF-HAND DOMAIN C-TERMINAL CONTAINING PROTEIN"/>
    <property type="match status" value="1"/>
</dbReference>
<dbReference type="GO" id="GO:0043014">
    <property type="term" value="F:alpha-tubulin binding"/>
    <property type="evidence" value="ECO:0007669"/>
    <property type="project" value="TreeGrafter"/>
</dbReference>
<evidence type="ECO:0000256" key="2">
    <source>
        <dbReference type="ARBA" id="ARBA00004245"/>
    </source>
</evidence>
<dbReference type="GO" id="GO:0000281">
    <property type="term" value="P:mitotic cytokinesis"/>
    <property type="evidence" value="ECO:0007669"/>
    <property type="project" value="TreeGrafter"/>
</dbReference>
<name>I0YT76_COCSC</name>
<feature type="domain" description="DM10" evidence="7">
    <location>
        <begin position="90"/>
        <end position="194"/>
    </location>
</feature>
<dbReference type="EMBL" id="AGSI01000012">
    <property type="protein sequence ID" value="EIE21595.1"/>
    <property type="molecule type" value="Genomic_DNA"/>
</dbReference>
<organism evidence="8 9">
    <name type="scientific">Coccomyxa subellipsoidea (strain C-169)</name>
    <name type="common">Green microalga</name>
    <dbReference type="NCBI Taxonomy" id="574566"/>
    <lineage>
        <taxon>Eukaryota</taxon>
        <taxon>Viridiplantae</taxon>
        <taxon>Chlorophyta</taxon>
        <taxon>core chlorophytes</taxon>
        <taxon>Trebouxiophyceae</taxon>
        <taxon>Trebouxiophyceae incertae sedis</taxon>
        <taxon>Coccomyxaceae</taxon>
        <taxon>Coccomyxa</taxon>
        <taxon>Coccomyxa subellipsoidea</taxon>
    </lineage>
</organism>
<dbReference type="STRING" id="574566.I0YT76"/>
<proteinExistence type="predicted"/>
<dbReference type="RefSeq" id="XP_005646139.1">
    <property type="nucleotide sequence ID" value="XM_005646082.1"/>
</dbReference>
<protein>
    <recommendedName>
        <fullName evidence="7">DM10 domain-containing protein</fullName>
    </recommendedName>
</protein>
<dbReference type="InterPro" id="IPR040193">
    <property type="entry name" value="EFHC1/EFHC2/EFHB"/>
</dbReference>
<evidence type="ECO:0000256" key="6">
    <source>
        <dbReference type="ARBA" id="ARBA00023273"/>
    </source>
</evidence>
<sequence length="646" mass="72768">MLGFTKINGSFKFLDFLLPQVPYGEFHHKQQTLTYEKGYAVRALLTHSNENVDSYPPEMPVDYSSAGKEVTASPVSHDAASKLPKWVEYDRKVLRWFAYFKESVTESAQEQYRIRRITILYYLEDDTLEVTEPKQENSGILQGKFMKRHHILKPDGSAYKPRDLAVGAEVIMYGRTFYIIGIDAHTRCYLERLGISMAPDQSYPESPYDTKLASLHSTGINNATLHVTSKTRMTGFGQQDVGFLASMSCVPLRGLNTLAQSCGSVQVLRFYIIWDDRASLYGDRRPYKLHYFVEDGTCEILESLDRNSGRDPFPVFLRRALLPMNGEAPKPGFAPDRAMCYGPSDLRMGTCIAVYGRLFFIHDCDDFTRKWLKENMGSSDEELCAVDVTEPVDAAPAKQLPEYNGFGSLEDSAQNCTSLIPRPPRKDFYKLMNKDKAVLRFVCHLVEQAGAPKSRLSPTDGERRFVLSFFMADDTLAIFEPPLKNSGVVGGKYLERRPVTHPGSDKLITDVDLHVGATVPILQRNFELLDADEFTFQYMENNRHLYVMADADQALRALAAAVQRAGNSGAFQEDDSEPSGSAYMTLSQLNEAIKSLGAVISKHQIISIYRRMPKDVLQRVSVMSILQALCCCTVLQMRCQVKMICS</sequence>
<dbReference type="FunFam" id="2.30.29.170:FF:000002">
    <property type="entry name" value="EF-hand domain (C-terminal) containing 1"/>
    <property type="match status" value="1"/>
</dbReference>
<dbReference type="eggNOG" id="KOG0043">
    <property type="taxonomic scope" value="Eukaryota"/>
</dbReference>
<comment type="caution">
    <text evidence="8">The sequence shown here is derived from an EMBL/GenBank/DDBJ whole genome shotgun (WGS) entry which is preliminary data.</text>
</comment>
<dbReference type="Gene3D" id="2.30.29.170">
    <property type="match status" value="3"/>
</dbReference>
<keyword evidence="9" id="KW-1185">Reference proteome</keyword>
<keyword evidence="3" id="KW-0963">Cytoplasm</keyword>
<dbReference type="GO" id="GO:0005930">
    <property type="term" value="C:axoneme"/>
    <property type="evidence" value="ECO:0007669"/>
    <property type="project" value="TreeGrafter"/>
</dbReference>
<dbReference type="GO" id="GO:0007052">
    <property type="term" value="P:mitotic spindle organization"/>
    <property type="evidence" value="ECO:0007669"/>
    <property type="project" value="TreeGrafter"/>
</dbReference>
<dbReference type="InterPro" id="IPR006602">
    <property type="entry name" value="DM10_dom"/>
</dbReference>
<evidence type="ECO:0000313" key="9">
    <source>
        <dbReference type="Proteomes" id="UP000007264"/>
    </source>
</evidence>
<dbReference type="Pfam" id="PF06565">
    <property type="entry name" value="DM10_dom"/>
    <property type="match status" value="3"/>
</dbReference>
<keyword evidence="6" id="KW-0966">Cell projection</keyword>
<dbReference type="SMART" id="SM00676">
    <property type="entry name" value="DM10"/>
    <property type="match status" value="3"/>
</dbReference>
<evidence type="ECO:0000313" key="8">
    <source>
        <dbReference type="EMBL" id="EIE21595.1"/>
    </source>
</evidence>
<dbReference type="PANTHER" id="PTHR12086:SF9">
    <property type="entry name" value="EF-HAND DOMAIN-CONTAINING PROTEIN 1"/>
    <property type="match status" value="1"/>
</dbReference>